<name>W5UUT6_9BACT</name>
<evidence type="ECO:0000256" key="6">
    <source>
        <dbReference type="SAM" id="Phobius"/>
    </source>
</evidence>
<feature type="transmembrane region" description="Helical" evidence="6">
    <location>
        <begin position="294"/>
        <end position="317"/>
    </location>
</feature>
<dbReference type="Proteomes" id="UP000019229">
    <property type="component" value="Chromosome"/>
</dbReference>
<dbReference type="GO" id="GO:0042910">
    <property type="term" value="F:xenobiotic transmembrane transporter activity"/>
    <property type="evidence" value="ECO:0007669"/>
    <property type="project" value="InterPro"/>
</dbReference>
<dbReference type="InterPro" id="IPR050222">
    <property type="entry name" value="MATE_MdtK"/>
</dbReference>
<evidence type="ECO:0000256" key="4">
    <source>
        <dbReference type="ARBA" id="ARBA00022448"/>
    </source>
</evidence>
<sequence>MFESLKFNGIKQYFPDSKSKWISLTKITIPVVLSSLFLSLNNFVDNFMVSRISGGITAVGLANVWTGIIFSFLISINAIGSIIFSQYWGKKDFVHARMTNNVRLILNFSLALLMAIFAWSMPDKMIYLVQSSSNGVGEIGKTIELAQKYLFAIAFSWILFAFTVTTSASLRESGSIKASMAFVFLTLILNVSLNLILIPYLGVVGSAIATVSARMVTSIGLYTYQFFYKKELRIVIWKIFDIKKIIWRQYLKRAWGLFFSVVAGVSISIRVIFWAQGMPAGSLGVDSTDHLYKYWGIGFLTVSGITSTIANILFVAYGSIQSNISISVGRKLGQNRIDEAIKEAKMLKGYMFTFSLILSLFTLIVIFVLSNTELLVGGIKEQVQKGLQDYFKDKHLTINDNFIQEQQKLAVDYFLRQIFWVSLIIVVLNPFWIQLNTSINIVAAGGRSNLTGIWNFALAIGQTLWQAFNVFVLLPLIPDVGFKLIATSLIFYSSDIVKWIMFEILYLKTKWAINITTNDGDIQIA</sequence>
<evidence type="ECO:0000256" key="2">
    <source>
        <dbReference type="ARBA" id="ARBA00010199"/>
    </source>
</evidence>
<evidence type="ECO:0000256" key="1">
    <source>
        <dbReference type="ARBA" id="ARBA00003408"/>
    </source>
</evidence>
<comment type="similarity">
    <text evidence="2">Belongs to the multi antimicrobial extrusion (MATE) (TC 2.A.66.1) family.</text>
</comment>
<feature type="transmembrane region" description="Helical" evidence="6">
    <location>
        <begin position="21"/>
        <end position="44"/>
    </location>
</feature>
<keyword evidence="6" id="KW-1133">Transmembrane helix</keyword>
<feature type="transmembrane region" description="Helical" evidence="6">
    <location>
        <begin position="414"/>
        <end position="433"/>
    </location>
</feature>
<feature type="transmembrane region" description="Helical" evidence="6">
    <location>
        <begin position="207"/>
        <end position="228"/>
    </location>
</feature>
<dbReference type="AlphaFoldDB" id="W5UUT6"/>
<dbReference type="HOGENOM" id="CLU_512698_0_0_14"/>
<dbReference type="eggNOG" id="COG0534">
    <property type="taxonomic scope" value="Bacteria"/>
</dbReference>
<dbReference type="KEGG" id="mbc:MYB_02955"/>
<organism evidence="7 8">
    <name type="scientific">Mesomycoplasma bovoculi M165/69</name>
    <dbReference type="NCBI Taxonomy" id="743966"/>
    <lineage>
        <taxon>Bacteria</taxon>
        <taxon>Bacillati</taxon>
        <taxon>Mycoplasmatota</taxon>
        <taxon>Mycoplasmoidales</taxon>
        <taxon>Metamycoplasmataceae</taxon>
        <taxon>Mesomycoplasma</taxon>
    </lineage>
</organism>
<evidence type="ECO:0000313" key="8">
    <source>
        <dbReference type="Proteomes" id="UP000019229"/>
    </source>
</evidence>
<feature type="transmembrane region" description="Helical" evidence="6">
    <location>
        <begin position="453"/>
        <end position="474"/>
    </location>
</feature>
<feature type="transmembrane region" description="Helical" evidence="6">
    <location>
        <begin position="480"/>
        <end position="501"/>
    </location>
</feature>
<feature type="transmembrane region" description="Helical" evidence="6">
    <location>
        <begin position="104"/>
        <end position="121"/>
    </location>
</feature>
<feature type="transmembrane region" description="Helical" evidence="6">
    <location>
        <begin position="64"/>
        <end position="84"/>
    </location>
</feature>
<dbReference type="OrthoDB" id="393879at2"/>
<feature type="transmembrane region" description="Helical" evidence="6">
    <location>
        <begin position="182"/>
        <end position="201"/>
    </location>
</feature>
<keyword evidence="4" id="KW-0813">Transport</keyword>
<feature type="transmembrane region" description="Helical" evidence="6">
    <location>
        <begin position="149"/>
        <end position="170"/>
    </location>
</feature>
<dbReference type="GO" id="GO:0015297">
    <property type="term" value="F:antiporter activity"/>
    <property type="evidence" value="ECO:0007669"/>
    <property type="project" value="InterPro"/>
</dbReference>
<comment type="function">
    <text evidence="1">Multidrug efflux pump.</text>
</comment>
<gene>
    <name evidence="7" type="ORF">MYB_02955</name>
</gene>
<dbReference type="EMBL" id="CP007154">
    <property type="protein sequence ID" value="AHH45590.1"/>
    <property type="molecule type" value="Genomic_DNA"/>
</dbReference>
<evidence type="ECO:0000256" key="5">
    <source>
        <dbReference type="ARBA" id="ARBA00031636"/>
    </source>
</evidence>
<dbReference type="InterPro" id="IPR002528">
    <property type="entry name" value="MATE_fam"/>
</dbReference>
<keyword evidence="6" id="KW-0812">Transmembrane</keyword>
<dbReference type="RefSeq" id="WP_022934807.1">
    <property type="nucleotide sequence ID" value="NZ_CP007154.1"/>
</dbReference>
<keyword evidence="8" id="KW-1185">Reference proteome</keyword>
<proteinExistence type="inferred from homology"/>
<protein>
    <recommendedName>
        <fullName evidence="3">Probable multidrug resistance protein NorM</fullName>
    </recommendedName>
    <alternativeName>
        <fullName evidence="5">Multidrug-efflux transporter</fullName>
    </alternativeName>
</protein>
<dbReference type="Pfam" id="PF01554">
    <property type="entry name" value="MatE"/>
    <property type="match status" value="1"/>
</dbReference>
<feature type="transmembrane region" description="Helical" evidence="6">
    <location>
        <begin position="254"/>
        <end position="274"/>
    </location>
</feature>
<dbReference type="PANTHER" id="PTHR43298">
    <property type="entry name" value="MULTIDRUG RESISTANCE PROTEIN NORM-RELATED"/>
    <property type="match status" value="1"/>
</dbReference>
<accession>W5UUT6</accession>
<dbReference type="PANTHER" id="PTHR43298:SF2">
    <property type="entry name" value="FMN_FAD EXPORTER YEEO-RELATED"/>
    <property type="match status" value="1"/>
</dbReference>
<dbReference type="GO" id="GO:0005886">
    <property type="term" value="C:plasma membrane"/>
    <property type="evidence" value="ECO:0007669"/>
    <property type="project" value="TreeGrafter"/>
</dbReference>
<reference evidence="7 8" key="1">
    <citation type="journal article" date="2014" name="Genome Announc.">
        <title>Complete Genome Sequence of Mycoplasma bovoculi Strain M165/69T (ATCC 29104).</title>
        <authorList>
            <person name="Calcutt M.J."/>
            <person name="Foecking M.F."/>
        </authorList>
    </citation>
    <scope>NUCLEOTIDE SEQUENCE [LARGE SCALE GENOMIC DNA]</scope>
    <source>
        <strain evidence="7">M165/69</strain>
    </source>
</reference>
<evidence type="ECO:0000313" key="7">
    <source>
        <dbReference type="EMBL" id="AHH45590.1"/>
    </source>
</evidence>
<keyword evidence="6" id="KW-0472">Membrane</keyword>
<dbReference type="PATRIC" id="fig|743966.3.peg.595"/>
<dbReference type="STRING" id="743966.MYB_02955"/>
<evidence type="ECO:0000256" key="3">
    <source>
        <dbReference type="ARBA" id="ARBA00020268"/>
    </source>
</evidence>
<feature type="transmembrane region" description="Helical" evidence="6">
    <location>
        <begin position="350"/>
        <end position="369"/>
    </location>
</feature>